<evidence type="ECO:0000313" key="2">
    <source>
        <dbReference type="Proteomes" id="UP000000310"/>
    </source>
</evidence>
<accession>F0SBM6</accession>
<gene>
    <name evidence="1" type="ordered locus">Pedsa_2165</name>
</gene>
<organism evidence="1 2">
    <name type="scientific">Pseudopedobacter saltans (strain ATCC 51119 / DSM 12145 / JCM 21818 / CCUG 39354 / LMG 10337 / NBRC 100064 / NCIMB 13643)</name>
    <name type="common">Pedobacter saltans</name>
    <dbReference type="NCBI Taxonomy" id="762903"/>
    <lineage>
        <taxon>Bacteria</taxon>
        <taxon>Pseudomonadati</taxon>
        <taxon>Bacteroidota</taxon>
        <taxon>Sphingobacteriia</taxon>
        <taxon>Sphingobacteriales</taxon>
        <taxon>Sphingobacteriaceae</taxon>
        <taxon>Pseudopedobacter</taxon>
    </lineage>
</organism>
<proteinExistence type="predicted"/>
<name>F0SBM6_PSESL</name>
<dbReference type="HOGENOM" id="CLU_2357579_0_0_10"/>
<dbReference type="EMBL" id="CP002545">
    <property type="protein sequence ID" value="ADY52717.1"/>
    <property type="molecule type" value="Genomic_DNA"/>
</dbReference>
<reference evidence="1 2" key="1">
    <citation type="journal article" date="2011" name="Stand. Genomic Sci.">
        <title>Complete genome sequence of the gliding, heparinolytic Pedobacter saltans type strain (113).</title>
        <authorList>
            <person name="Liolios K."/>
            <person name="Sikorski J."/>
            <person name="Lu M."/>
            <person name="Nolan M."/>
            <person name="Lapidus A."/>
            <person name="Lucas S."/>
            <person name="Hammon N."/>
            <person name="Deshpande S."/>
            <person name="Cheng J.F."/>
            <person name="Tapia R."/>
            <person name="Han C."/>
            <person name="Goodwin L."/>
            <person name="Pitluck S."/>
            <person name="Huntemann M."/>
            <person name="Ivanova N."/>
            <person name="Pagani I."/>
            <person name="Mavromatis K."/>
            <person name="Ovchinikova G."/>
            <person name="Pati A."/>
            <person name="Chen A."/>
            <person name="Palaniappan K."/>
            <person name="Land M."/>
            <person name="Hauser L."/>
            <person name="Brambilla E.M."/>
            <person name="Kotsyurbenko O."/>
            <person name="Rohde M."/>
            <person name="Tindall B.J."/>
            <person name="Abt B."/>
            <person name="Goker M."/>
            <person name="Detter J.C."/>
            <person name="Woyke T."/>
            <person name="Bristow J."/>
            <person name="Eisen J.A."/>
            <person name="Markowitz V."/>
            <person name="Hugenholtz P."/>
            <person name="Klenk H.P."/>
            <person name="Kyrpides N.C."/>
        </authorList>
    </citation>
    <scope>NUCLEOTIDE SEQUENCE [LARGE SCALE GENOMIC DNA]</scope>
    <source>
        <strain evidence="2">ATCC 51119 / DSM 12145 / JCM 21818 / LMG 10337 / NBRC 100064 / NCIMB 13643</strain>
    </source>
</reference>
<sequence>MKRFLSIFLCFILLNFLFIDSIMLAVKKNVEKEYTVANSETEEDNGSGRFFEEEFIINSLLKLTECGTGVLFNFYFSKRLSEVHIPLHYPPPNCLV</sequence>
<reference evidence="2" key="2">
    <citation type="submission" date="2011-02" db="EMBL/GenBank/DDBJ databases">
        <title>The complete genome of Pedobacter saltans DSM 12145.</title>
        <authorList>
            <consortium name="US DOE Joint Genome Institute (JGI-PGF)"/>
            <person name="Lucas S."/>
            <person name="Copeland A."/>
            <person name="Lapidus A."/>
            <person name="Bruce D."/>
            <person name="Goodwin L."/>
            <person name="Pitluck S."/>
            <person name="Kyrpides N."/>
            <person name="Mavromatis K."/>
            <person name="Pagani I."/>
            <person name="Ivanova N."/>
            <person name="Ovchinnikova G."/>
            <person name="Lu M."/>
            <person name="Detter J.C."/>
            <person name="Han C."/>
            <person name="Land M."/>
            <person name="Hauser L."/>
            <person name="Markowitz V."/>
            <person name="Cheng J.-F."/>
            <person name="Hugenholtz P."/>
            <person name="Woyke T."/>
            <person name="Wu D."/>
            <person name="Tindall B."/>
            <person name="Pomrenke H.G."/>
            <person name="Brambilla E."/>
            <person name="Klenk H.-P."/>
            <person name="Eisen J.A."/>
        </authorList>
    </citation>
    <scope>NUCLEOTIDE SEQUENCE [LARGE SCALE GENOMIC DNA]</scope>
    <source>
        <strain evidence="2">ATCC 51119 / DSM 12145 / JCM 21818 / LMG 10337 / NBRC 100064 / NCIMB 13643</strain>
    </source>
</reference>
<dbReference type="STRING" id="762903.Pedsa_2165"/>
<keyword evidence="2" id="KW-1185">Reference proteome</keyword>
<dbReference type="KEGG" id="psn:Pedsa_2165"/>
<protein>
    <submittedName>
        <fullName evidence="1">Uncharacterized protein</fullName>
    </submittedName>
</protein>
<dbReference type="AlphaFoldDB" id="F0SBM6"/>
<dbReference type="Proteomes" id="UP000000310">
    <property type="component" value="Chromosome"/>
</dbReference>
<evidence type="ECO:0000313" key="1">
    <source>
        <dbReference type="EMBL" id="ADY52717.1"/>
    </source>
</evidence>